<dbReference type="SUPFAM" id="SSF53756">
    <property type="entry name" value="UDP-Glycosyltransferase/glycogen phosphorylase"/>
    <property type="match status" value="1"/>
</dbReference>
<dbReference type="PIRSF" id="PIRSF000460">
    <property type="entry name" value="Pprylas_GlgP"/>
    <property type="match status" value="1"/>
</dbReference>
<dbReference type="PANTHER" id="PTHR11468:SF3">
    <property type="entry name" value="GLYCOGEN PHOSPHORYLASE, LIVER FORM"/>
    <property type="match status" value="1"/>
</dbReference>
<dbReference type="CDD" id="cd04300">
    <property type="entry name" value="GT35_Glycogen_Phosphorylase"/>
    <property type="match status" value="1"/>
</dbReference>
<comment type="cofactor">
    <cofactor evidence="2 9">
        <name>pyridoxal 5'-phosphate</name>
        <dbReference type="ChEBI" id="CHEBI:597326"/>
    </cofactor>
</comment>
<comment type="function">
    <text evidence="8">Phosphorylase is an important allosteric enzyme in carbohydrate metabolism. Enzymes from different sources differ in their regulatory mechanisms and in their natural substrates. However, all known phosphorylases share catalytic and structural properties.</text>
</comment>
<dbReference type="EC" id="2.4.1.1" evidence="9"/>
<evidence type="ECO:0000313" key="10">
    <source>
        <dbReference type="EMBL" id="MBT0652806.1"/>
    </source>
</evidence>
<keyword evidence="7 9" id="KW-0119">Carbohydrate metabolism</keyword>
<dbReference type="InterPro" id="IPR011833">
    <property type="entry name" value="Glycg_phsphrylas"/>
</dbReference>
<organism evidence="10 11">
    <name type="scientific">Geomobilimonas luticola</name>
    <dbReference type="NCBI Taxonomy" id="1114878"/>
    <lineage>
        <taxon>Bacteria</taxon>
        <taxon>Pseudomonadati</taxon>
        <taxon>Thermodesulfobacteriota</taxon>
        <taxon>Desulfuromonadia</taxon>
        <taxon>Geobacterales</taxon>
        <taxon>Geobacteraceae</taxon>
        <taxon>Geomobilimonas</taxon>
    </lineage>
</organism>
<dbReference type="EMBL" id="JAHCVK010000002">
    <property type="protein sequence ID" value="MBT0652806.1"/>
    <property type="molecule type" value="Genomic_DNA"/>
</dbReference>
<evidence type="ECO:0000256" key="5">
    <source>
        <dbReference type="ARBA" id="ARBA00022679"/>
    </source>
</evidence>
<dbReference type="Gene3D" id="3.40.50.2000">
    <property type="entry name" value="Glycogen Phosphorylase B"/>
    <property type="match status" value="2"/>
</dbReference>
<dbReference type="RefSeq" id="WP_214174803.1">
    <property type="nucleotide sequence ID" value="NZ_JAHCVK010000002.1"/>
</dbReference>
<evidence type="ECO:0000256" key="6">
    <source>
        <dbReference type="ARBA" id="ARBA00022898"/>
    </source>
</evidence>
<keyword evidence="5 9" id="KW-0808">Transferase</keyword>
<comment type="function">
    <text evidence="9">Allosteric enzyme that catalyzes the rate-limiting step in glycogen catabolism, the phosphorolytic cleavage of glycogen to produce glucose-1-phosphate, and plays a central role in maintaining cellular and organismal glucose homeostasis.</text>
</comment>
<evidence type="ECO:0000256" key="3">
    <source>
        <dbReference type="ARBA" id="ARBA00006047"/>
    </source>
</evidence>
<evidence type="ECO:0000256" key="4">
    <source>
        <dbReference type="ARBA" id="ARBA00022676"/>
    </source>
</evidence>
<keyword evidence="4 9" id="KW-0328">Glycosyltransferase</keyword>
<reference evidence="10 11" key="1">
    <citation type="submission" date="2021-05" db="EMBL/GenBank/DDBJ databases">
        <title>The draft genome of Geobacter luticola JCM 17780.</title>
        <authorList>
            <person name="Xu Z."/>
            <person name="Masuda Y."/>
            <person name="Itoh H."/>
            <person name="Senoo K."/>
        </authorList>
    </citation>
    <scope>NUCLEOTIDE SEQUENCE [LARGE SCALE GENOMIC DNA]</scope>
    <source>
        <strain evidence="10 11">JCM 17780</strain>
    </source>
</reference>
<evidence type="ECO:0000256" key="9">
    <source>
        <dbReference type="RuleBase" id="RU000587"/>
    </source>
</evidence>
<keyword evidence="6 9" id="KW-0663">Pyridoxal phosphate</keyword>
<evidence type="ECO:0000256" key="7">
    <source>
        <dbReference type="ARBA" id="ARBA00023277"/>
    </source>
</evidence>
<evidence type="ECO:0000256" key="1">
    <source>
        <dbReference type="ARBA" id="ARBA00001275"/>
    </source>
</evidence>
<dbReference type="Proteomes" id="UP000756860">
    <property type="component" value="Unassembled WGS sequence"/>
</dbReference>
<evidence type="ECO:0000256" key="2">
    <source>
        <dbReference type="ARBA" id="ARBA00001933"/>
    </source>
</evidence>
<accession>A0ABS5SBR3</accession>
<gene>
    <name evidence="10" type="ORF">KI810_07045</name>
</gene>
<comment type="similarity">
    <text evidence="3 9">Belongs to the glycogen phosphorylase family.</text>
</comment>
<comment type="catalytic activity">
    <reaction evidence="1 9">
        <text>[(1-&gt;4)-alpha-D-glucosyl](n) + phosphate = [(1-&gt;4)-alpha-D-glucosyl](n-1) + alpha-D-glucose 1-phosphate</text>
        <dbReference type="Rhea" id="RHEA:41732"/>
        <dbReference type="Rhea" id="RHEA-COMP:9584"/>
        <dbReference type="Rhea" id="RHEA-COMP:9586"/>
        <dbReference type="ChEBI" id="CHEBI:15444"/>
        <dbReference type="ChEBI" id="CHEBI:43474"/>
        <dbReference type="ChEBI" id="CHEBI:58601"/>
        <dbReference type="EC" id="2.4.1.1"/>
    </reaction>
</comment>
<name>A0ABS5SBR3_9BACT</name>
<protein>
    <recommendedName>
        <fullName evidence="9">Alpha-1,4 glucan phosphorylase</fullName>
        <ecNumber evidence="9">2.4.1.1</ecNumber>
    </recommendedName>
</protein>
<dbReference type="InterPro" id="IPR000811">
    <property type="entry name" value="Glyco_trans_35"/>
</dbReference>
<dbReference type="PANTHER" id="PTHR11468">
    <property type="entry name" value="GLYCOGEN PHOSPHORYLASE"/>
    <property type="match status" value="1"/>
</dbReference>
<dbReference type="InterPro" id="IPR035090">
    <property type="entry name" value="Pyridoxal_P_attach_site"/>
</dbReference>
<keyword evidence="11" id="KW-1185">Reference proteome</keyword>
<evidence type="ECO:0000256" key="8">
    <source>
        <dbReference type="ARBA" id="ARBA00025174"/>
    </source>
</evidence>
<proteinExistence type="inferred from homology"/>
<dbReference type="Pfam" id="PF00343">
    <property type="entry name" value="Phosphorylase"/>
    <property type="match status" value="1"/>
</dbReference>
<evidence type="ECO:0000313" key="11">
    <source>
        <dbReference type="Proteomes" id="UP000756860"/>
    </source>
</evidence>
<dbReference type="NCBIfam" id="TIGR02093">
    <property type="entry name" value="P_ylase"/>
    <property type="match status" value="1"/>
</dbReference>
<sequence>MHDDSLPPTIDNPELDSLMLTIKSFLEHLEYTLGKDKYSASRYDIYNALAYAVRDRMVERWLDTQQHYYNSDHKRVYYLSMEFLMGRSLENSLINLGLLDEFKEAVSSLGYDFDELVEDEQEAGLGNGGLGRLAACFLDSMATMAIPAYGYGIRYEYGIFRQKITDGTQVEIPDNWLRYRNPWELDRQEHLHPVKFNGRVVTVHIDGKPRHEWVDTEDVMAMAYDTPIPGYGNNTVNTMRLWCAKSSREFDLKFFNEGNYIRAVEKKMLTENISKVLYPADNVIEGKELRFKQEYFLASATVHDVIYRFKKMHKDLRLLPDKVAIQLNDTHPALAIPELMRVLLDLEGLSWDDAWNVTTRVFAYTNHTILPEALEQWPVWFFEQILPRHLMIIYEINDRFLDEVRRRFPGDNGRLARMSLVEEHWERKIRMAHLAIVGSHSVNGVAALHSEILKNDLFRDFYEMYPERFNNKTNGITQRRWLKKGNPPLSALIDDRIGPGWVTDLYELEKLRPLAEDAEFRADWQKVKRENKERLAAYILKHNCIQVDVDSLFDCQVKRIHEYKRQLLNVLHIITLYNRLKADPSLDIVPRTFIFGGKAAPAYFIAKLVIRLINAVGDVVNRDPDVAGRLKVVFLANYSVSLAEMIFPAADLSEQISTAGTEASGTGNMKFALNGALTIGTLDGANIEIMEEVGRENIFIFGLTAEEVTELKRKGYNPREYYNRNPELQKVLDMVSGGFFSPYDANLFKPIVDSLLNQGDHYLLLADYASYIASQEEVSQLYRDQDEWSRRAILNAAGMGKFSSDRTIAEYARDIWGVDTVEISAQAQHCLHDGVCLVEHRKDEGGS</sequence>
<dbReference type="PROSITE" id="PS00102">
    <property type="entry name" value="PHOSPHORYLASE"/>
    <property type="match status" value="1"/>
</dbReference>
<comment type="caution">
    <text evidence="10">The sequence shown here is derived from an EMBL/GenBank/DDBJ whole genome shotgun (WGS) entry which is preliminary data.</text>
</comment>